<dbReference type="EMBL" id="CP091508">
    <property type="protein sequence ID" value="UOO81682.1"/>
    <property type="molecule type" value="Genomic_DNA"/>
</dbReference>
<dbReference type="RefSeq" id="WP_244784952.1">
    <property type="nucleotide sequence ID" value="NZ_CP091508.1"/>
</dbReference>
<accession>A0ABY4DSX1</accession>
<keyword evidence="1 4" id="KW-0378">Hydrolase</keyword>
<protein>
    <submittedName>
        <fullName evidence="4">Alpha/beta hydrolase</fullName>
    </submittedName>
</protein>
<dbReference type="PANTHER" id="PTHR48081:SF13">
    <property type="entry name" value="ALPHA_BETA HYDROLASE"/>
    <property type="match status" value="1"/>
</dbReference>
<feature type="signal peptide" evidence="2">
    <location>
        <begin position="1"/>
        <end position="19"/>
    </location>
</feature>
<dbReference type="PANTHER" id="PTHR48081">
    <property type="entry name" value="AB HYDROLASE SUPERFAMILY PROTEIN C4A8.06C"/>
    <property type="match status" value="1"/>
</dbReference>
<dbReference type="InterPro" id="IPR049492">
    <property type="entry name" value="BD-FAE-like_dom"/>
</dbReference>
<evidence type="ECO:0000256" key="1">
    <source>
        <dbReference type="ARBA" id="ARBA00022801"/>
    </source>
</evidence>
<feature type="chain" id="PRO_5045817881" evidence="2">
    <location>
        <begin position="20"/>
        <end position="320"/>
    </location>
</feature>
<dbReference type="InterPro" id="IPR050300">
    <property type="entry name" value="GDXG_lipolytic_enzyme"/>
</dbReference>
<dbReference type="InterPro" id="IPR029058">
    <property type="entry name" value="AB_hydrolase_fold"/>
</dbReference>
<evidence type="ECO:0000259" key="3">
    <source>
        <dbReference type="Pfam" id="PF20434"/>
    </source>
</evidence>
<feature type="domain" description="BD-FAE-like" evidence="3">
    <location>
        <begin position="67"/>
        <end position="274"/>
    </location>
</feature>
<proteinExistence type="predicted"/>
<reference evidence="4 5" key="1">
    <citation type="journal article" date="2022" name="Res Sq">
        <title>Evolution of multicellular longitudinally dividing oral cavity symbionts (Neisseriaceae).</title>
        <authorList>
            <person name="Nyongesa S."/>
            <person name="Weber P."/>
            <person name="Bernet E."/>
            <person name="Pullido F."/>
            <person name="Nieckarz M."/>
            <person name="Delaby M."/>
            <person name="Nieves C."/>
            <person name="Viehboeck T."/>
            <person name="Krause N."/>
            <person name="Rivera-Millot A."/>
            <person name="Nakamura A."/>
            <person name="Vischer N."/>
            <person name="VanNieuwenhze M."/>
            <person name="Brun Y."/>
            <person name="Cava F."/>
            <person name="Bulgheresi S."/>
            <person name="Veyrier F."/>
        </authorList>
    </citation>
    <scope>NUCLEOTIDE SEQUENCE [LARGE SCALE GENOMIC DNA]</scope>
    <source>
        <strain evidence="4 5">CCUG 63373m</strain>
    </source>
</reference>
<organism evidence="4 5">
    <name type="scientific">Uruburuella testudinis</name>
    <dbReference type="NCBI Taxonomy" id="1282863"/>
    <lineage>
        <taxon>Bacteria</taxon>
        <taxon>Pseudomonadati</taxon>
        <taxon>Pseudomonadota</taxon>
        <taxon>Betaproteobacteria</taxon>
        <taxon>Neisseriales</taxon>
        <taxon>Neisseriaceae</taxon>
        <taxon>Uruburuella</taxon>
    </lineage>
</organism>
<dbReference type="Pfam" id="PF20434">
    <property type="entry name" value="BD-FAE"/>
    <property type="match status" value="1"/>
</dbReference>
<dbReference type="PROSITE" id="PS51257">
    <property type="entry name" value="PROKAR_LIPOPROTEIN"/>
    <property type="match status" value="1"/>
</dbReference>
<name>A0ABY4DSX1_9NEIS</name>
<evidence type="ECO:0000313" key="5">
    <source>
        <dbReference type="Proteomes" id="UP000829817"/>
    </source>
</evidence>
<dbReference type="SUPFAM" id="SSF53474">
    <property type="entry name" value="alpha/beta-Hydrolases"/>
    <property type="match status" value="1"/>
</dbReference>
<evidence type="ECO:0000256" key="2">
    <source>
        <dbReference type="SAM" id="SignalP"/>
    </source>
</evidence>
<keyword evidence="2" id="KW-0732">Signal</keyword>
<evidence type="ECO:0000313" key="4">
    <source>
        <dbReference type="EMBL" id="UOO81682.1"/>
    </source>
</evidence>
<dbReference type="GO" id="GO:0016787">
    <property type="term" value="F:hydrolase activity"/>
    <property type="evidence" value="ECO:0007669"/>
    <property type="project" value="UniProtKB-KW"/>
</dbReference>
<gene>
    <name evidence="4" type="ORF">LVJ83_12280</name>
</gene>
<dbReference type="Gene3D" id="3.40.50.1820">
    <property type="entry name" value="alpha/beta hydrolase"/>
    <property type="match status" value="1"/>
</dbReference>
<sequence length="320" mass="34189">MQTRLSALALCALLTAACAAPTAIPAPANTPSKRTRAMTTPPIPLPEQTRVFKDIIYKNVNGTDLKLDLYLPAQADKPTPLIVWVHGGAWMRGDKADFPPRNSRLAAALLSEGYALASVSYRLSGQAAFPAPIQDLNDALAYLWAHAGQYGFDRDNIAIAGRSAGAHLALLAATANAQLPADFISSSQAPFHIRAAVGFFGIYDLPLMGEQKNSTAASPESRLLGGTPAALPQTARAASPVSYVGPHTPPVILLHGTDDRQAPVDQSRVLQQRLNQSGIANEIIIVEGARHGDPVFDTEPYVAQVVDFFQRHLKPSPQPR</sequence>
<dbReference type="Proteomes" id="UP000829817">
    <property type="component" value="Chromosome"/>
</dbReference>
<keyword evidence="5" id="KW-1185">Reference proteome</keyword>